<gene>
    <name evidence="2" type="ORF">BX611_0044</name>
</gene>
<evidence type="ECO:0000313" key="3">
    <source>
        <dbReference type="Proteomes" id="UP000256429"/>
    </source>
</evidence>
<reference evidence="2 3" key="1">
    <citation type="submission" date="2018-08" db="EMBL/GenBank/DDBJ databases">
        <title>Genomic Encyclopedia of Type Strains, Phase III (KMG-III): the genomes of soil and plant-associated and newly described type strains.</title>
        <authorList>
            <person name="Whitman W."/>
        </authorList>
    </citation>
    <scope>NUCLEOTIDE SEQUENCE [LARGE SCALE GENOMIC DNA]</scope>
    <source>
        <strain evidence="2 3">325-5</strain>
    </source>
</reference>
<keyword evidence="1" id="KW-1133">Transmembrane helix</keyword>
<feature type="transmembrane region" description="Helical" evidence="1">
    <location>
        <begin position="52"/>
        <end position="73"/>
    </location>
</feature>
<dbReference type="Proteomes" id="UP000256429">
    <property type="component" value="Unassembled WGS sequence"/>
</dbReference>
<sequence length="86" mass="9436">MNFPTLKAPILVNIIITIISAIISSFTLLFGIAHLVEGRNPNIPYSEHLKGLTIVIILCVIGVVFLVITIASIKGILFELNRKTDH</sequence>
<proteinExistence type="predicted"/>
<keyword evidence="3" id="KW-1185">Reference proteome</keyword>
<comment type="caution">
    <text evidence="2">The sequence shown here is derived from an EMBL/GenBank/DDBJ whole genome shotgun (WGS) entry which is preliminary data.</text>
</comment>
<evidence type="ECO:0000256" key="1">
    <source>
        <dbReference type="SAM" id="Phobius"/>
    </source>
</evidence>
<keyword evidence="1" id="KW-0472">Membrane</keyword>
<keyword evidence="1" id="KW-0812">Transmembrane</keyword>
<dbReference type="EMBL" id="QTTQ01000009">
    <property type="protein sequence ID" value="REE82774.1"/>
    <property type="molecule type" value="Genomic_DNA"/>
</dbReference>
<name>A0A3D9RYY7_9FLAO</name>
<organism evidence="2 3">
    <name type="scientific">Lutibacter oceani</name>
    <dbReference type="NCBI Taxonomy" id="1853311"/>
    <lineage>
        <taxon>Bacteria</taxon>
        <taxon>Pseudomonadati</taxon>
        <taxon>Bacteroidota</taxon>
        <taxon>Flavobacteriia</taxon>
        <taxon>Flavobacteriales</taxon>
        <taxon>Flavobacteriaceae</taxon>
        <taxon>Lutibacter</taxon>
    </lineage>
</organism>
<dbReference type="AlphaFoldDB" id="A0A3D9RYY7"/>
<evidence type="ECO:0000313" key="2">
    <source>
        <dbReference type="EMBL" id="REE82774.1"/>
    </source>
</evidence>
<feature type="transmembrane region" description="Helical" evidence="1">
    <location>
        <begin position="12"/>
        <end position="32"/>
    </location>
</feature>
<protein>
    <submittedName>
        <fullName evidence="2">Uncharacterized protein</fullName>
    </submittedName>
</protein>
<accession>A0A3D9RYY7</accession>